<evidence type="ECO:0000256" key="3">
    <source>
        <dbReference type="ARBA" id="ARBA00022833"/>
    </source>
</evidence>
<reference evidence="6 7" key="1">
    <citation type="submission" date="2018-06" db="EMBL/GenBank/DDBJ databases">
        <title>Genomic Encyclopedia of Type Strains, Phase III (KMG-III): the genomes of soil and plant-associated and newly described type strains.</title>
        <authorList>
            <person name="Whitman W."/>
        </authorList>
    </citation>
    <scope>NUCLEOTIDE SEQUENCE [LARGE SCALE GENOMIC DNA]</scope>
    <source>
        <strain evidence="6 7">JC5</strain>
    </source>
</reference>
<evidence type="ECO:0000313" key="7">
    <source>
        <dbReference type="Proteomes" id="UP000247584"/>
    </source>
</evidence>
<dbReference type="Proteomes" id="UP000247584">
    <property type="component" value="Unassembled WGS sequence"/>
</dbReference>
<dbReference type="PROSITE" id="PS51891">
    <property type="entry name" value="CENP_V_GFA"/>
    <property type="match status" value="1"/>
</dbReference>
<keyword evidence="2" id="KW-0479">Metal-binding</keyword>
<dbReference type="InterPro" id="IPR011057">
    <property type="entry name" value="Mss4-like_sf"/>
</dbReference>
<comment type="caution">
    <text evidence="6">The sequence shown here is derived from an EMBL/GenBank/DDBJ whole genome shotgun (WGS) entry which is preliminary data.</text>
</comment>
<sequence>MAGVFYTSDKMIKAMEAIRYPIKGSCQCGAVSYRLLAPPQMVVACHCKECQKLSTSAFSITAIVRAEDIEFIGELSHWQRGSASGNISAAKFCGRCGNRIYHYNPAEPQSIKLKPSNLEDTRIIQPSAHAWVSEKQDWFVIPPGVKQYAGQP</sequence>
<evidence type="ECO:0000256" key="2">
    <source>
        <dbReference type="ARBA" id="ARBA00022723"/>
    </source>
</evidence>
<dbReference type="PANTHER" id="PTHR33337:SF40">
    <property type="entry name" value="CENP-V_GFA DOMAIN-CONTAINING PROTEIN-RELATED"/>
    <property type="match status" value="1"/>
</dbReference>
<feature type="domain" description="CENP-V/GFA" evidence="5">
    <location>
        <begin position="22"/>
        <end position="132"/>
    </location>
</feature>
<dbReference type="EMBL" id="QJSY01000024">
    <property type="protein sequence ID" value="PYE57141.1"/>
    <property type="molecule type" value="Genomic_DNA"/>
</dbReference>
<evidence type="ECO:0000259" key="5">
    <source>
        <dbReference type="PROSITE" id="PS51891"/>
    </source>
</evidence>
<dbReference type="Pfam" id="PF04828">
    <property type="entry name" value="GFA"/>
    <property type="match status" value="1"/>
</dbReference>
<evidence type="ECO:0000256" key="4">
    <source>
        <dbReference type="ARBA" id="ARBA00023239"/>
    </source>
</evidence>
<dbReference type="PANTHER" id="PTHR33337">
    <property type="entry name" value="GFA DOMAIN-CONTAINING PROTEIN"/>
    <property type="match status" value="1"/>
</dbReference>
<evidence type="ECO:0000313" key="6">
    <source>
        <dbReference type="EMBL" id="PYE57141.1"/>
    </source>
</evidence>
<dbReference type="Gene3D" id="3.90.1590.10">
    <property type="entry name" value="glutathione-dependent formaldehyde- activating enzyme (gfa)"/>
    <property type="match status" value="1"/>
</dbReference>
<dbReference type="SUPFAM" id="SSF51316">
    <property type="entry name" value="Mss4-like"/>
    <property type="match status" value="1"/>
</dbReference>
<evidence type="ECO:0000256" key="1">
    <source>
        <dbReference type="ARBA" id="ARBA00005495"/>
    </source>
</evidence>
<protein>
    <recommendedName>
        <fullName evidence="5">CENP-V/GFA domain-containing protein</fullName>
    </recommendedName>
</protein>
<proteinExistence type="inferred from homology"/>
<comment type="similarity">
    <text evidence="1">Belongs to the Gfa family.</text>
</comment>
<keyword evidence="7" id="KW-1185">Reference proteome</keyword>
<dbReference type="InterPro" id="IPR006913">
    <property type="entry name" value="CENP-V/GFA"/>
</dbReference>
<organism evidence="6 7">
    <name type="scientific">Shewanella chilikensis</name>
    <dbReference type="NCBI Taxonomy" id="558541"/>
    <lineage>
        <taxon>Bacteria</taxon>
        <taxon>Pseudomonadati</taxon>
        <taxon>Pseudomonadota</taxon>
        <taxon>Gammaproteobacteria</taxon>
        <taxon>Alteromonadales</taxon>
        <taxon>Shewanellaceae</taxon>
        <taxon>Shewanella</taxon>
    </lineage>
</organism>
<keyword evidence="3" id="KW-0862">Zinc</keyword>
<name>A0ABX5PL47_9GAMM</name>
<accession>A0ABX5PL47</accession>
<gene>
    <name evidence="6" type="ORF">C8J23_12470</name>
</gene>
<keyword evidence="4" id="KW-0456">Lyase</keyword>